<keyword evidence="2" id="KW-1185">Reference proteome</keyword>
<dbReference type="RefSeq" id="WP_151001543.1">
    <property type="nucleotide sequence ID" value="NZ_VZZK01000019.1"/>
</dbReference>
<accession>A0A6L3SX55</accession>
<dbReference type="EMBL" id="VZZK01000019">
    <property type="protein sequence ID" value="KAB1077590.1"/>
    <property type="molecule type" value="Genomic_DNA"/>
</dbReference>
<dbReference type="Proteomes" id="UP000474159">
    <property type="component" value="Unassembled WGS sequence"/>
</dbReference>
<gene>
    <name evidence="1" type="ORF">F6X53_17815</name>
</gene>
<name>A0A6L3SX55_9HYPH</name>
<proteinExistence type="predicted"/>
<sequence length="78" mass="8857">MPEKRLRTRAADPARSTVSSLGLQAKLVSCEDDAELKALIERYEQLISDWESLSYRAIKALANRSTPKPKRHDALRHP</sequence>
<comment type="caution">
    <text evidence="1">The sequence shown here is derived from an EMBL/GenBank/DDBJ whole genome shotgun (WGS) entry which is preliminary data.</text>
</comment>
<evidence type="ECO:0000313" key="1">
    <source>
        <dbReference type="EMBL" id="KAB1077590.1"/>
    </source>
</evidence>
<organism evidence="1 2">
    <name type="scientific">Methylobacterium soli</name>
    <dbReference type="NCBI Taxonomy" id="553447"/>
    <lineage>
        <taxon>Bacteria</taxon>
        <taxon>Pseudomonadati</taxon>
        <taxon>Pseudomonadota</taxon>
        <taxon>Alphaproteobacteria</taxon>
        <taxon>Hyphomicrobiales</taxon>
        <taxon>Methylobacteriaceae</taxon>
        <taxon>Methylobacterium</taxon>
    </lineage>
</organism>
<protein>
    <submittedName>
        <fullName evidence="1">Uncharacterized protein</fullName>
    </submittedName>
</protein>
<evidence type="ECO:0000313" key="2">
    <source>
        <dbReference type="Proteomes" id="UP000474159"/>
    </source>
</evidence>
<dbReference type="AlphaFoldDB" id="A0A6L3SX55"/>
<reference evidence="1 2" key="1">
    <citation type="submission" date="2019-09" db="EMBL/GenBank/DDBJ databases">
        <title>YIM 48816 draft genome.</title>
        <authorList>
            <person name="Jiang L."/>
        </authorList>
    </citation>
    <scope>NUCLEOTIDE SEQUENCE [LARGE SCALE GENOMIC DNA]</scope>
    <source>
        <strain evidence="1 2">YIM 48816</strain>
    </source>
</reference>
<dbReference type="OrthoDB" id="7998102at2"/>